<dbReference type="InterPro" id="IPR015424">
    <property type="entry name" value="PyrdxlP-dep_Trfase"/>
</dbReference>
<keyword evidence="10" id="KW-0032">Aminotransferase</keyword>
<dbReference type="Proteomes" id="UP000800981">
    <property type="component" value="Unassembled WGS sequence"/>
</dbReference>
<keyword evidence="5" id="KW-0663">Pyridoxal phosphate</keyword>
<dbReference type="PANTHER" id="PTHR11601:SF34">
    <property type="entry name" value="CYSTEINE DESULFURASE"/>
    <property type="match status" value="1"/>
</dbReference>
<comment type="similarity">
    <text evidence="2">Belongs to the class-V pyridoxal-phosphate-dependent aminotransferase family. NifS/IscS subfamily.</text>
</comment>
<keyword evidence="6" id="KW-0408">Iron</keyword>
<name>A0ABX0GRQ3_9ACTN</name>
<keyword evidence="7" id="KW-0411">Iron-sulfur</keyword>
<dbReference type="GO" id="GO:0008483">
    <property type="term" value="F:transaminase activity"/>
    <property type="evidence" value="ECO:0007669"/>
    <property type="project" value="UniProtKB-KW"/>
</dbReference>
<evidence type="ECO:0000313" key="10">
    <source>
        <dbReference type="EMBL" id="NHC12422.1"/>
    </source>
</evidence>
<accession>A0ABX0GRQ3</accession>
<dbReference type="InterPro" id="IPR015422">
    <property type="entry name" value="PyrdxlP-dep_Trfase_small"/>
</dbReference>
<comment type="catalytic activity">
    <reaction evidence="8">
        <text>(sulfur carrier)-H + L-cysteine = (sulfur carrier)-SH + L-alanine</text>
        <dbReference type="Rhea" id="RHEA:43892"/>
        <dbReference type="Rhea" id="RHEA-COMP:14737"/>
        <dbReference type="Rhea" id="RHEA-COMP:14739"/>
        <dbReference type="ChEBI" id="CHEBI:29917"/>
        <dbReference type="ChEBI" id="CHEBI:35235"/>
        <dbReference type="ChEBI" id="CHEBI:57972"/>
        <dbReference type="ChEBI" id="CHEBI:64428"/>
        <dbReference type="EC" id="2.8.1.7"/>
    </reaction>
</comment>
<feature type="domain" description="Aminotransferase class V" evidence="9">
    <location>
        <begin position="7"/>
        <end position="366"/>
    </location>
</feature>
<evidence type="ECO:0000259" key="9">
    <source>
        <dbReference type="Pfam" id="PF00266"/>
    </source>
</evidence>
<evidence type="ECO:0000256" key="7">
    <source>
        <dbReference type="ARBA" id="ARBA00023014"/>
    </source>
</evidence>
<evidence type="ECO:0000313" key="11">
    <source>
        <dbReference type="Proteomes" id="UP000800981"/>
    </source>
</evidence>
<dbReference type="Pfam" id="PF00266">
    <property type="entry name" value="Aminotran_5"/>
    <property type="match status" value="1"/>
</dbReference>
<evidence type="ECO:0000256" key="4">
    <source>
        <dbReference type="ARBA" id="ARBA00022723"/>
    </source>
</evidence>
<organism evidence="10 11">
    <name type="scientific">Motilibacter deserti</name>
    <dbReference type="NCBI Taxonomy" id="2714956"/>
    <lineage>
        <taxon>Bacteria</taxon>
        <taxon>Bacillati</taxon>
        <taxon>Actinomycetota</taxon>
        <taxon>Actinomycetes</taxon>
        <taxon>Motilibacterales</taxon>
        <taxon>Motilibacteraceae</taxon>
        <taxon>Motilibacter</taxon>
    </lineage>
</organism>
<dbReference type="InterPro" id="IPR015421">
    <property type="entry name" value="PyrdxlP-dep_Trfase_major"/>
</dbReference>
<comment type="cofactor">
    <cofactor evidence="1">
        <name>pyridoxal 5'-phosphate</name>
        <dbReference type="ChEBI" id="CHEBI:597326"/>
    </cofactor>
</comment>
<dbReference type="InterPro" id="IPR016454">
    <property type="entry name" value="Cysteine_dSase"/>
</dbReference>
<proteinExistence type="inferred from homology"/>
<evidence type="ECO:0000256" key="1">
    <source>
        <dbReference type="ARBA" id="ARBA00001933"/>
    </source>
</evidence>
<sequence length="386" mass="39145">MAEQRAYLDAAAGEPLAPVARQALLAALDDGWADPRRLYAEGRRAALLLDAARASVAAVLGAHPDEVSFTGSGTQAAHLAVLGGLARRPGSGGGAYGRLVASAVEHSAVLAAGTLAEGSGGGVETVGVDRLGRVDAAEFVRAVHARPTALAALQSANQEVGTVQPVDAVHEACRAEGVPLLVDAAQTVGRMAVPPWDLLTASARKWGGPPGVGVLAVRRSVRWRAPFPADEAEGGRVPGGVGLPAVLAAATALEAAVADAATESARLHAIVARLRAELPQLVPDVEVVGDPDDRLPHVVTFSCLFVDGEALVTELDRLGFAVGSGSACTASTLRPSHVLAAMGVLTHGNVRVSLPRGAAESDVERLLTVLPGVVAGLRERAGVAGL</sequence>
<dbReference type="RefSeq" id="WP_166276667.1">
    <property type="nucleotide sequence ID" value="NZ_JAANNP010000001.1"/>
</dbReference>
<evidence type="ECO:0000256" key="3">
    <source>
        <dbReference type="ARBA" id="ARBA00022679"/>
    </source>
</evidence>
<keyword evidence="3" id="KW-0808">Transferase</keyword>
<keyword evidence="4" id="KW-0479">Metal-binding</keyword>
<dbReference type="InterPro" id="IPR000192">
    <property type="entry name" value="Aminotrans_V_dom"/>
</dbReference>
<dbReference type="PANTHER" id="PTHR11601">
    <property type="entry name" value="CYSTEINE DESULFURYLASE FAMILY MEMBER"/>
    <property type="match status" value="1"/>
</dbReference>
<evidence type="ECO:0000256" key="5">
    <source>
        <dbReference type="ARBA" id="ARBA00022898"/>
    </source>
</evidence>
<evidence type="ECO:0000256" key="6">
    <source>
        <dbReference type="ARBA" id="ARBA00023004"/>
    </source>
</evidence>
<dbReference type="Gene3D" id="3.90.1150.10">
    <property type="entry name" value="Aspartate Aminotransferase, domain 1"/>
    <property type="match status" value="1"/>
</dbReference>
<keyword evidence="11" id="KW-1185">Reference proteome</keyword>
<dbReference type="Gene3D" id="3.40.640.10">
    <property type="entry name" value="Type I PLP-dependent aspartate aminotransferase-like (Major domain)"/>
    <property type="match status" value="1"/>
</dbReference>
<comment type="caution">
    <text evidence="10">The sequence shown here is derived from an EMBL/GenBank/DDBJ whole genome shotgun (WGS) entry which is preliminary data.</text>
</comment>
<dbReference type="EMBL" id="JAANNP010000001">
    <property type="protein sequence ID" value="NHC12422.1"/>
    <property type="molecule type" value="Genomic_DNA"/>
</dbReference>
<gene>
    <name evidence="10" type="ORF">G9H71_01320</name>
</gene>
<evidence type="ECO:0000256" key="8">
    <source>
        <dbReference type="ARBA" id="ARBA00050776"/>
    </source>
</evidence>
<dbReference type="PIRSF" id="PIRSF005572">
    <property type="entry name" value="NifS"/>
    <property type="match status" value="1"/>
</dbReference>
<reference evidence="10 11" key="1">
    <citation type="submission" date="2020-03" db="EMBL/GenBank/DDBJ databases">
        <title>Two novel Motilibacter sp.</title>
        <authorList>
            <person name="Liu S."/>
        </authorList>
    </citation>
    <scope>NUCLEOTIDE SEQUENCE [LARGE SCALE GENOMIC DNA]</scope>
    <source>
        <strain evidence="10 11">E257</strain>
    </source>
</reference>
<protein>
    <submittedName>
        <fullName evidence="10">Aminotransferase class V-fold PLP-dependent enzyme</fullName>
    </submittedName>
</protein>
<evidence type="ECO:0000256" key="2">
    <source>
        <dbReference type="ARBA" id="ARBA00006490"/>
    </source>
</evidence>
<dbReference type="SUPFAM" id="SSF53383">
    <property type="entry name" value="PLP-dependent transferases"/>
    <property type="match status" value="1"/>
</dbReference>